<keyword evidence="5" id="KW-1185">Reference proteome</keyword>
<evidence type="ECO:0000256" key="3">
    <source>
        <dbReference type="SAM" id="SignalP"/>
    </source>
</evidence>
<dbReference type="OrthoDB" id="5425539at2759"/>
<protein>
    <submittedName>
        <fullName evidence="4">Uncharacterized protein</fullName>
    </submittedName>
</protein>
<dbReference type="GeneID" id="83182302"/>
<gene>
    <name evidence="4" type="ORF">N7498_007939</name>
</gene>
<dbReference type="GO" id="GO:0016787">
    <property type="term" value="F:hydrolase activity"/>
    <property type="evidence" value="ECO:0007669"/>
    <property type="project" value="UniProtKB-KW"/>
</dbReference>
<feature type="signal peptide" evidence="3">
    <location>
        <begin position="1"/>
        <end position="18"/>
    </location>
</feature>
<evidence type="ECO:0000256" key="2">
    <source>
        <dbReference type="ARBA" id="ARBA00022801"/>
    </source>
</evidence>
<dbReference type="GO" id="GO:0003723">
    <property type="term" value="F:RNA binding"/>
    <property type="evidence" value="ECO:0007669"/>
    <property type="project" value="InterPro"/>
</dbReference>
<feature type="chain" id="PRO_5040993748" evidence="3">
    <location>
        <begin position="19"/>
        <end position="122"/>
    </location>
</feature>
<accession>A0A9W9M983</accession>
<dbReference type="Proteomes" id="UP001150904">
    <property type="component" value="Unassembled WGS sequence"/>
</dbReference>
<keyword evidence="3" id="KW-0732">Signal</keyword>
<organism evidence="4 5">
    <name type="scientific">Penicillium cinerascens</name>
    <dbReference type="NCBI Taxonomy" id="70096"/>
    <lineage>
        <taxon>Eukaryota</taxon>
        <taxon>Fungi</taxon>
        <taxon>Dikarya</taxon>
        <taxon>Ascomycota</taxon>
        <taxon>Pezizomycotina</taxon>
        <taxon>Eurotiomycetes</taxon>
        <taxon>Eurotiomycetidae</taxon>
        <taxon>Eurotiales</taxon>
        <taxon>Aspergillaceae</taxon>
        <taxon>Penicillium</taxon>
    </lineage>
</organism>
<name>A0A9W9M983_9EURO</name>
<reference evidence="4" key="2">
    <citation type="journal article" date="2023" name="IMA Fungus">
        <title>Comparative genomic study of the Penicillium genus elucidates a diverse pangenome and 15 lateral gene transfer events.</title>
        <authorList>
            <person name="Petersen C."/>
            <person name="Sorensen T."/>
            <person name="Nielsen M.R."/>
            <person name="Sondergaard T.E."/>
            <person name="Sorensen J.L."/>
            <person name="Fitzpatrick D.A."/>
            <person name="Frisvad J.C."/>
            <person name="Nielsen K.L."/>
        </authorList>
    </citation>
    <scope>NUCLEOTIDE SEQUENCE</scope>
    <source>
        <strain evidence="4">IBT 15544</strain>
    </source>
</reference>
<proteinExistence type="predicted"/>
<comment type="caution">
    <text evidence="4">The sequence shown here is derived from an EMBL/GenBank/DDBJ whole genome shotgun (WGS) entry which is preliminary data.</text>
</comment>
<evidence type="ECO:0000256" key="1">
    <source>
        <dbReference type="ARBA" id="ARBA00022722"/>
    </source>
</evidence>
<evidence type="ECO:0000313" key="5">
    <source>
        <dbReference type="Proteomes" id="UP001150904"/>
    </source>
</evidence>
<dbReference type="InterPro" id="IPR016191">
    <property type="entry name" value="Ribonuclease/ribotoxin"/>
</dbReference>
<sequence length="122" mass="13547">MKFTLGTASILFLSLTSAVPAEDFANLEEREEPSNAPIDWDGPNNYASIKCGKNNYDGHDIYLATQHAVNLGLLSPPETRGAKSYPHPFENDDSNGVKLHFLAHCPEHDMHRKEYPLVKNGP</sequence>
<keyword evidence="2" id="KW-0378">Hydrolase</keyword>
<dbReference type="SUPFAM" id="SSF53933">
    <property type="entry name" value="Microbial ribonucleases"/>
    <property type="match status" value="1"/>
</dbReference>
<dbReference type="EMBL" id="JAPQKR010000015">
    <property type="protein sequence ID" value="KAJ5194501.1"/>
    <property type="molecule type" value="Genomic_DNA"/>
</dbReference>
<reference evidence="4" key="1">
    <citation type="submission" date="2022-12" db="EMBL/GenBank/DDBJ databases">
        <authorList>
            <person name="Petersen C."/>
        </authorList>
    </citation>
    <scope>NUCLEOTIDE SEQUENCE</scope>
    <source>
        <strain evidence="4">IBT 15544</strain>
    </source>
</reference>
<evidence type="ECO:0000313" key="4">
    <source>
        <dbReference type="EMBL" id="KAJ5194501.1"/>
    </source>
</evidence>
<dbReference type="AlphaFoldDB" id="A0A9W9M983"/>
<dbReference type="Gene3D" id="3.10.450.30">
    <property type="entry name" value="Microbial ribonucleases"/>
    <property type="match status" value="1"/>
</dbReference>
<dbReference type="RefSeq" id="XP_058304989.1">
    <property type="nucleotide sequence ID" value="XM_058455001.1"/>
</dbReference>
<keyword evidence="1" id="KW-0540">Nuclease</keyword>
<dbReference type="GO" id="GO:0004540">
    <property type="term" value="F:RNA nuclease activity"/>
    <property type="evidence" value="ECO:0007669"/>
    <property type="project" value="InterPro"/>
</dbReference>